<evidence type="ECO:0000313" key="3">
    <source>
        <dbReference type="Proteomes" id="UP001189429"/>
    </source>
</evidence>
<reference evidence="2" key="1">
    <citation type="submission" date="2023-10" db="EMBL/GenBank/DDBJ databases">
        <authorList>
            <person name="Chen Y."/>
            <person name="Shah S."/>
            <person name="Dougan E. K."/>
            <person name="Thang M."/>
            <person name="Chan C."/>
        </authorList>
    </citation>
    <scope>NUCLEOTIDE SEQUENCE [LARGE SCALE GENOMIC DNA]</scope>
</reference>
<feature type="region of interest" description="Disordered" evidence="1">
    <location>
        <begin position="1"/>
        <end position="33"/>
    </location>
</feature>
<comment type="caution">
    <text evidence="2">The sequence shown here is derived from an EMBL/GenBank/DDBJ whole genome shotgun (WGS) entry which is preliminary data.</text>
</comment>
<accession>A0ABN9QME8</accession>
<organism evidence="2 3">
    <name type="scientific">Prorocentrum cordatum</name>
    <dbReference type="NCBI Taxonomy" id="2364126"/>
    <lineage>
        <taxon>Eukaryota</taxon>
        <taxon>Sar</taxon>
        <taxon>Alveolata</taxon>
        <taxon>Dinophyceae</taxon>
        <taxon>Prorocentrales</taxon>
        <taxon>Prorocentraceae</taxon>
        <taxon>Prorocentrum</taxon>
    </lineage>
</organism>
<keyword evidence="3" id="KW-1185">Reference proteome</keyword>
<sequence>KEEEEEDEQAIRRPFPSRVCGTSPSVGGGSMGWPWRRGDIGLFLEAWQRSKGTGCGAREGGGSARGETGADELGKCSKLARAWPHKSTPEVQQTNTIFKHLLPTYSPGRPLTQMRCLGTFGTLG</sequence>
<name>A0ABN9QME8_9DINO</name>
<evidence type="ECO:0000313" key="2">
    <source>
        <dbReference type="EMBL" id="CAK0806141.1"/>
    </source>
</evidence>
<gene>
    <name evidence="2" type="ORF">PCOR1329_LOCUS12483</name>
</gene>
<proteinExistence type="predicted"/>
<feature type="non-terminal residue" evidence="2">
    <location>
        <position position="1"/>
    </location>
</feature>
<protein>
    <submittedName>
        <fullName evidence="2">Uncharacterized protein</fullName>
    </submittedName>
</protein>
<evidence type="ECO:0000256" key="1">
    <source>
        <dbReference type="SAM" id="MobiDB-lite"/>
    </source>
</evidence>
<dbReference type="EMBL" id="CAUYUJ010003649">
    <property type="protein sequence ID" value="CAK0806141.1"/>
    <property type="molecule type" value="Genomic_DNA"/>
</dbReference>
<dbReference type="Proteomes" id="UP001189429">
    <property type="component" value="Unassembled WGS sequence"/>
</dbReference>